<evidence type="ECO:0000256" key="1">
    <source>
        <dbReference type="PROSITE-ProRule" id="PRU00042"/>
    </source>
</evidence>
<dbReference type="EMBL" id="LSRX01000672">
    <property type="protein sequence ID" value="OLP91297.1"/>
    <property type="molecule type" value="Genomic_DNA"/>
</dbReference>
<comment type="caution">
    <text evidence="6">The sequence shown here is derived from an EMBL/GenBank/DDBJ whole genome shotgun (WGS) entry which is preliminary data.</text>
</comment>
<dbReference type="GO" id="GO:0003676">
    <property type="term" value="F:nucleic acid binding"/>
    <property type="evidence" value="ECO:0007669"/>
    <property type="project" value="InterPro"/>
</dbReference>
<dbReference type="PROSITE" id="PS50879">
    <property type="entry name" value="RNASE_H_1"/>
    <property type="match status" value="1"/>
</dbReference>
<dbReference type="InterPro" id="IPR012337">
    <property type="entry name" value="RNaseH-like_sf"/>
</dbReference>
<dbReference type="SUPFAM" id="SSF56219">
    <property type="entry name" value="DNase I-like"/>
    <property type="match status" value="1"/>
</dbReference>
<dbReference type="Pfam" id="PF03372">
    <property type="entry name" value="Exo_endo_phos"/>
    <property type="match status" value="1"/>
</dbReference>
<dbReference type="PANTHER" id="PTHR19446">
    <property type="entry name" value="REVERSE TRANSCRIPTASES"/>
    <property type="match status" value="1"/>
</dbReference>
<keyword evidence="3" id="KW-0812">Transmembrane</keyword>
<dbReference type="OrthoDB" id="410766at2759"/>
<keyword evidence="1" id="KW-0863">Zinc-finger</keyword>
<evidence type="ECO:0000256" key="3">
    <source>
        <dbReference type="SAM" id="Phobius"/>
    </source>
</evidence>
<dbReference type="InterPro" id="IPR036397">
    <property type="entry name" value="RNaseH_sf"/>
</dbReference>
<dbReference type="SMART" id="SM00355">
    <property type="entry name" value="ZnF_C2H2"/>
    <property type="match status" value="2"/>
</dbReference>
<organism evidence="6 7">
    <name type="scientific">Symbiodinium microadriaticum</name>
    <name type="common">Dinoflagellate</name>
    <name type="synonym">Zooxanthella microadriatica</name>
    <dbReference type="NCBI Taxonomy" id="2951"/>
    <lineage>
        <taxon>Eukaryota</taxon>
        <taxon>Sar</taxon>
        <taxon>Alveolata</taxon>
        <taxon>Dinophyceae</taxon>
        <taxon>Suessiales</taxon>
        <taxon>Symbiodiniaceae</taxon>
        <taxon>Symbiodinium</taxon>
    </lineage>
</organism>
<dbReference type="Gene3D" id="3.60.10.10">
    <property type="entry name" value="Endonuclease/exonuclease/phosphatase"/>
    <property type="match status" value="1"/>
</dbReference>
<evidence type="ECO:0008006" key="8">
    <source>
        <dbReference type="Google" id="ProtNLM"/>
    </source>
</evidence>
<feature type="transmembrane region" description="Helical" evidence="3">
    <location>
        <begin position="2745"/>
        <end position="2767"/>
    </location>
</feature>
<dbReference type="Gene3D" id="3.30.420.10">
    <property type="entry name" value="Ribonuclease H-like superfamily/Ribonuclease H"/>
    <property type="match status" value="1"/>
</dbReference>
<keyword evidence="3" id="KW-0472">Membrane</keyword>
<gene>
    <name evidence="6" type="ORF">AK812_SmicGene27032</name>
</gene>
<dbReference type="Gene3D" id="3.30.160.60">
    <property type="entry name" value="Classic Zinc Finger"/>
    <property type="match status" value="1"/>
</dbReference>
<feature type="region of interest" description="Disordered" evidence="2">
    <location>
        <begin position="791"/>
        <end position="858"/>
    </location>
</feature>
<feature type="domain" description="C2H2-type" evidence="4">
    <location>
        <begin position="2520"/>
        <end position="2548"/>
    </location>
</feature>
<sequence>MLPPVRKCRFEVAVSAASVAAEPHIEEVPDPDSFSLAHLECPHHHMLQTFAEASKWLGVIVLSPGYVTKYFGVALPQPASKQQLVEALQKLPASIMPGDLEFVEVHPQRHRGCASFVAYHPVVDSMRPVNKAVILDLSCIGGRYHAAYLSSRILYEDLLDLVSPHTCELDSPVQIWIGEMPVPAHPGQVLELQHGLALTFLPGVQGPHRTPRLADIIAETSGWDLLAHLPVTSQEVAVLVQHEESLFTVYRSGHGCRSFQQVIERVVKPYGGQLELHATTSFRHIDFWGTPCVALVYALVHPCPSSSASASTGHSCARRPFVFCDRRMFGGTVTVLDLRLEDCFTADLLRQAGVALPPGYDVEVQGCPSYGGRLGFGSGSSLILCPDYTLGLRSPSPQVYKEAQTTVGTAHIRSVLQNPALPTLEAAEELVEEEVRFGDAFRQVPGVLNQEPTDDEQEEDVTIRAKVLVLSLEGLPEELDLRLPAPCSLPQFLDVADEHRDPERSRLLPQLVPAMPQPTQFWSTIIALPNWADQEPVAVLNLLRLDRRIFLAPLPFVINKATLCRVAEVLQPDTVDVYAFGSYLPLPDDHDFDLVPYGCIFFLPRGARHAQGSDLAWMLLSPYTWDPEAILPQTPGGPTGRHFCCVLDNGHRPFVLQPDRAPFFRQDMQAFFGLYQDHLLVQPANPRITDVVLNGFHCRGVIGLAISDILPTRGAPPEVVVALLDCRPLLQGWQVIVAPDGKVDHAALTEDLEVFAPAGFQAQVEGAEIFDGFLRVLPGQVLLAQFVPCTSSSESEEDSGDPDSDEDDLQGQPGRPKDRDDPDAADQDESESSWTHEASTRGESRSRSPPPHRHSGRGTSTSFVVAWCFWVAGFLQPAWTTVILVHMPRTAVSMQLSGNWLDGPFREGRVDMWNAQFAEEALSREHVQDTSGLPSHGTPCIRVGGPLAIGSDGRQRPLPTPCRGSRARPTATLTGAEFEADQTAEELLHGLLAFPVGPTLLEACVTEAGFQGFYDACTLLEVLVEHFADMPCESSQAAIELPTDRISISLETALPLSHHQCLCRQLTAILSFLVQGPPVLDDDWLDNDVSGILHDPHVPQPLRARFAAIPLWYQASQRQVEANKVHIYTDGSATNAQDQGKASLVLAPASWALGVWVECAEGLLYHGGSAYLAAPPDTAFHVGEVEDTSVQAELLALVWALAWTVQFAPALQAPVHFHYDAISVGRGVFGEQRPVECPVSPGCASLAQFACYLRQLASGRLRIEHSHVKGHSGCLQNELVDQLAKQVRRCPDPLADRCLPAWPAQLVRHPLVAWVWTLASHTHDLPSLWSFHSEAARLQRQGHHPTSFPQYGQCMVHHDEGVVEFNFTVISYNALTIKDHDRQQPQPEAAEVGLRMTGRRAILIKELNRHAPLLVGLQETRLQESAVLPDAQYWMLQAGATPQGVGGCALWISKDRPYARHQGRDLYFQAQHATVVGFSYRHLNVCLVAPFLRLYVVVAHAPSMVNHTEAEVRAFWRDRLQDLKRRPEGMDYMILADANARIGEVVTSAVGPFQAEQENRAGAILHDFVLAAEGFVPATFSDHQRGPGTTWCSPTGQLRRIDYIILPAAWHGLGITTCTLVGFEALQRREDHTPVAATVRFGRRICQGAYRQRFQAASRPQPAIDPSQRQRQLDTLTAINTAPWWMDVDGQYHWFVSGWQSAGQVLSDRASKPPTQPYLQEATLADVENCRALRTYLRAEAQERDRRLQVIAFAALLLAARGQVFNESAQNTIGVWLWELDHSEARALALLRHFVAKVRQAVKQDRKVYLQGLISEVGQQEIRDPKALYRAVRKAFPTARSARRSTFVPLPAVTMESGELAVTTQQKAEEWRRHFGDQEAGLACDEQAYLEAFSARKRPDKVCFDIGVVPSLAEIEQIITGLNKSKAPGPDGITSDLLRLAPTLSARQLYPVYIKSSLSLSEPLAFRGGMLHCLAKKAGAALQCKQFRSILLASTPGKIQHKVLRNRMVPLLEQHGHPTQAGTVAGVGIEAISLLTRTFQARRSSGKLMWSLVFYDLQAAFYRVVRETLFRSDGTDLEVLQLLRQLGLPPCAAEELVSQLHKIAILPSYGASDHLLEAIADLLHATWFTITASDIITLTRKGTRPGDPAADVVFSLVFAAFVKEVECQLRSEQLAPEVVRPCSAHPWAQSSSGCSIGLPSWADDFVSPIEAPGPAELATTSCRTIQIVLMRASSVGMRLTFAPDKTAVLLPPGVDWTQHGALDDPILGKGFRVQDCVCKEAHFVPIVEAYKHLGHILTSSTTPQPDIQLRRSRAQGVIRPLKARLFGNRGIPLDIRRLLLRSLAVSRFVHSSAALIVPAAIHEKLWDRAYLEIWRPLLPRTAADSQPHSVMVLHTARAASPPLMLAHARANFLKQLTVRGPAVLRGSLFEHWISRPRDSWFLQVDRDVTLVLQYLPSIAPLFAAQDRIAVLLDALLEDPAWWLRQVKKACKVFLSDAAKWSDTRPTLPQQVEPDPADLPYACPHCTSRFRLRKHLGAHMAKVHCVWSPARHYTIGPFCQACHRWFGTASQVYSHLKRSDHCLWRACHLHPPLDTAAIQCVEGDDKAKARRVAQGHWTSFRAVQPKLVYFGPKMPTAEERLQSSDFHDEDFTVEDLRLAFFPRLAGADTETAVPVCEPGYMDSTQGHAYIRSCASNCPGGRNYATEQCSCACIASLMESTRDHTMAATTTPSQVDSGEQRTIRIKISGLLSMLGFLAILGIFMICVFCPHPAIEGRVAPEALRYADSGALEVKPGLQEDTCALRVAAVAMVDGAASRFPAQRSSGISNMSTAADAMGSQVSSPRTVSSNVVMEGAARSEALSESEEQPCK</sequence>
<dbReference type="Proteomes" id="UP000186817">
    <property type="component" value="Unassembled WGS sequence"/>
</dbReference>
<dbReference type="InterPro" id="IPR013087">
    <property type="entry name" value="Znf_C2H2_type"/>
</dbReference>
<keyword evidence="1" id="KW-0862">Zinc</keyword>
<name>A0A1Q9D852_SYMMI</name>
<reference evidence="6 7" key="1">
    <citation type="submission" date="2016-02" db="EMBL/GenBank/DDBJ databases">
        <title>Genome analysis of coral dinoflagellate symbionts highlights evolutionary adaptations to a symbiotic lifestyle.</title>
        <authorList>
            <person name="Aranda M."/>
            <person name="Li Y."/>
            <person name="Liew Y.J."/>
            <person name="Baumgarten S."/>
            <person name="Simakov O."/>
            <person name="Wilson M."/>
            <person name="Piel J."/>
            <person name="Ashoor H."/>
            <person name="Bougouffa S."/>
            <person name="Bajic V.B."/>
            <person name="Ryu T."/>
            <person name="Ravasi T."/>
            <person name="Bayer T."/>
            <person name="Micklem G."/>
            <person name="Kim H."/>
            <person name="Bhak J."/>
            <person name="Lajeunesse T.C."/>
            <person name="Voolstra C.R."/>
        </authorList>
    </citation>
    <scope>NUCLEOTIDE SEQUENCE [LARGE SCALE GENOMIC DNA]</scope>
    <source>
        <strain evidence="6 7">CCMP2467</strain>
    </source>
</reference>
<evidence type="ECO:0000256" key="2">
    <source>
        <dbReference type="SAM" id="MobiDB-lite"/>
    </source>
</evidence>
<keyword evidence="1" id="KW-0479">Metal-binding</keyword>
<dbReference type="GO" id="GO:0004523">
    <property type="term" value="F:RNA-DNA hybrid ribonuclease activity"/>
    <property type="evidence" value="ECO:0007669"/>
    <property type="project" value="InterPro"/>
</dbReference>
<feature type="compositionally biased region" description="Acidic residues" evidence="2">
    <location>
        <begin position="794"/>
        <end position="809"/>
    </location>
</feature>
<dbReference type="GO" id="GO:0008270">
    <property type="term" value="F:zinc ion binding"/>
    <property type="evidence" value="ECO:0007669"/>
    <property type="project" value="UniProtKB-KW"/>
</dbReference>
<keyword evidence="3" id="KW-1133">Transmembrane helix</keyword>
<protein>
    <recommendedName>
        <fullName evidence="8">RNase H type-1 domain-containing protein</fullName>
    </recommendedName>
</protein>
<evidence type="ECO:0000259" key="5">
    <source>
        <dbReference type="PROSITE" id="PS50879"/>
    </source>
</evidence>
<evidence type="ECO:0000313" key="6">
    <source>
        <dbReference type="EMBL" id="OLP91297.1"/>
    </source>
</evidence>
<accession>A0A1Q9D852</accession>
<proteinExistence type="predicted"/>
<feature type="domain" description="RNase H type-1" evidence="5">
    <location>
        <begin position="1121"/>
        <end position="1289"/>
    </location>
</feature>
<dbReference type="PROSITE" id="PS50157">
    <property type="entry name" value="ZINC_FINGER_C2H2_2"/>
    <property type="match status" value="1"/>
</dbReference>
<keyword evidence="7" id="KW-1185">Reference proteome</keyword>
<evidence type="ECO:0000259" key="4">
    <source>
        <dbReference type="PROSITE" id="PS50157"/>
    </source>
</evidence>
<dbReference type="InterPro" id="IPR036691">
    <property type="entry name" value="Endo/exonu/phosph_ase_sf"/>
</dbReference>
<dbReference type="PROSITE" id="PS00028">
    <property type="entry name" value="ZINC_FINGER_C2H2_1"/>
    <property type="match status" value="2"/>
</dbReference>
<evidence type="ECO:0000313" key="7">
    <source>
        <dbReference type="Proteomes" id="UP000186817"/>
    </source>
</evidence>
<dbReference type="InterPro" id="IPR002156">
    <property type="entry name" value="RNaseH_domain"/>
</dbReference>
<dbReference type="SUPFAM" id="SSF53098">
    <property type="entry name" value="Ribonuclease H-like"/>
    <property type="match status" value="1"/>
</dbReference>
<dbReference type="InterPro" id="IPR005135">
    <property type="entry name" value="Endo/exonuclease/phosphatase"/>
</dbReference>